<dbReference type="InterPro" id="IPR034904">
    <property type="entry name" value="FSCA_dom_sf"/>
</dbReference>
<reference evidence="2 3" key="1">
    <citation type="submission" date="2023-06" db="EMBL/GenBank/DDBJ databases">
        <authorList>
            <person name="Oyuntsetseg B."/>
            <person name="Kim S.B."/>
        </authorList>
    </citation>
    <scope>NUCLEOTIDE SEQUENCE [LARGE SCALE GENOMIC DNA]</scope>
    <source>
        <strain evidence="2 3">2-15</strain>
    </source>
</reference>
<dbReference type="Pfam" id="PF01883">
    <property type="entry name" value="FeS_assembly_P"/>
    <property type="match status" value="1"/>
</dbReference>
<proteinExistence type="predicted"/>
<organism evidence="2 3">
    <name type="scientific">Amycolatopsis carbonis</name>
    <dbReference type="NCBI Taxonomy" id="715471"/>
    <lineage>
        <taxon>Bacteria</taxon>
        <taxon>Bacillati</taxon>
        <taxon>Actinomycetota</taxon>
        <taxon>Actinomycetes</taxon>
        <taxon>Pseudonocardiales</taxon>
        <taxon>Pseudonocardiaceae</taxon>
        <taxon>Amycolatopsis</taxon>
    </lineage>
</organism>
<evidence type="ECO:0000259" key="1">
    <source>
        <dbReference type="Pfam" id="PF01883"/>
    </source>
</evidence>
<dbReference type="EMBL" id="CP127294">
    <property type="protein sequence ID" value="WIX75819.1"/>
    <property type="molecule type" value="Genomic_DNA"/>
</dbReference>
<dbReference type="InterPro" id="IPR002744">
    <property type="entry name" value="MIP18-like"/>
</dbReference>
<feature type="domain" description="MIP18 family-like" evidence="1">
    <location>
        <begin position="12"/>
        <end position="87"/>
    </location>
</feature>
<dbReference type="RefSeq" id="WP_285966583.1">
    <property type="nucleotide sequence ID" value="NZ_CP127294.1"/>
</dbReference>
<evidence type="ECO:0000313" key="2">
    <source>
        <dbReference type="EMBL" id="WIX75819.1"/>
    </source>
</evidence>
<sequence>MTAATAETLTSRVWRALADVVDPEFHEPITDLGFVAGVHVRLHNDRGHSVSVRLRLPVYFCAPNFAYLMVADAHDAVLRLPSVDTVDIVLEGRCAGEEVTAASFGGPVPEQVGGELAELPPGFRREAHLACMERAVRKLVDEGWQVDAHQTRERESLLRFAKGVRVSIEDSAKPRYYRTGDEVREEVPS</sequence>
<accession>A0A9Y2MUE6</accession>
<protein>
    <submittedName>
        <fullName evidence="2">Iron-sulfur cluster assembly protein</fullName>
    </submittedName>
</protein>
<dbReference type="AlphaFoldDB" id="A0A9Y2MUE6"/>
<dbReference type="KEGG" id="acab:QRX50_30600"/>
<dbReference type="SUPFAM" id="SSF117916">
    <property type="entry name" value="Fe-S cluster assembly (FSCA) domain-like"/>
    <property type="match status" value="1"/>
</dbReference>
<evidence type="ECO:0000313" key="3">
    <source>
        <dbReference type="Proteomes" id="UP001236014"/>
    </source>
</evidence>
<gene>
    <name evidence="2" type="ORF">QRX50_30600</name>
</gene>
<name>A0A9Y2MUE6_9PSEU</name>
<keyword evidence="3" id="KW-1185">Reference proteome</keyword>
<dbReference type="Gene3D" id="3.30.300.130">
    <property type="entry name" value="Fe-S cluster assembly (FSCA)"/>
    <property type="match status" value="1"/>
</dbReference>
<dbReference type="Proteomes" id="UP001236014">
    <property type="component" value="Chromosome"/>
</dbReference>